<gene>
    <name evidence="1" type="ORF">K458DRAFT_380198</name>
</gene>
<dbReference type="EMBL" id="MU005637">
    <property type="protein sequence ID" value="KAF2676250.1"/>
    <property type="molecule type" value="Genomic_DNA"/>
</dbReference>
<reference evidence="1" key="1">
    <citation type="journal article" date="2020" name="Stud. Mycol.">
        <title>101 Dothideomycetes genomes: a test case for predicting lifestyles and emergence of pathogens.</title>
        <authorList>
            <person name="Haridas S."/>
            <person name="Albert R."/>
            <person name="Binder M."/>
            <person name="Bloem J."/>
            <person name="Labutti K."/>
            <person name="Salamov A."/>
            <person name="Andreopoulos B."/>
            <person name="Baker S."/>
            <person name="Barry K."/>
            <person name="Bills G."/>
            <person name="Bluhm B."/>
            <person name="Cannon C."/>
            <person name="Castanera R."/>
            <person name="Culley D."/>
            <person name="Daum C."/>
            <person name="Ezra D."/>
            <person name="Gonzalez J."/>
            <person name="Henrissat B."/>
            <person name="Kuo A."/>
            <person name="Liang C."/>
            <person name="Lipzen A."/>
            <person name="Lutzoni F."/>
            <person name="Magnuson J."/>
            <person name="Mondo S."/>
            <person name="Nolan M."/>
            <person name="Ohm R."/>
            <person name="Pangilinan J."/>
            <person name="Park H.-J."/>
            <person name="Ramirez L."/>
            <person name="Alfaro M."/>
            <person name="Sun H."/>
            <person name="Tritt A."/>
            <person name="Yoshinaga Y."/>
            <person name="Zwiers L.-H."/>
            <person name="Turgeon B."/>
            <person name="Goodwin S."/>
            <person name="Spatafora J."/>
            <person name="Crous P."/>
            <person name="Grigoriev I."/>
        </authorList>
    </citation>
    <scope>NUCLEOTIDE SEQUENCE</scope>
    <source>
        <strain evidence="1">CBS 122367</strain>
    </source>
</reference>
<keyword evidence="2" id="KW-1185">Reference proteome</keyword>
<evidence type="ECO:0000313" key="2">
    <source>
        <dbReference type="Proteomes" id="UP000799291"/>
    </source>
</evidence>
<sequence length="312" mass="35350">MHDTSHAATLVIPGYRSSTKAFSLALALQGGLFDLVDTETNTKVSVPSSDEEAEELVVKAGARNQWFDLKIDAREDFWAQILTPGHRYKICWQDDGKAPWAYRGEVHEDSPQRLSVRRLPRPIKFTVFEDADAPPQFSVSLAPTAEICHLSGEPRFGFKLQVVSHEEDVITVCLRKTPLKELHGLEEIAHVVDEEDEEVEWPYGIGCFDGKEPFPSDDMFEEFKPSVPYKRTFWLEKYDKGTSNGGELGVLDAGRSYKVDVSKTLLGAFSKWRRGSKEELLAGREKDKEERWNHNSGQIILEVSDPFTFKTI</sequence>
<accession>A0A6G1IDZ5</accession>
<proteinExistence type="predicted"/>
<protein>
    <submittedName>
        <fullName evidence="1">Uncharacterized protein</fullName>
    </submittedName>
</protein>
<dbReference type="Proteomes" id="UP000799291">
    <property type="component" value="Unassembled WGS sequence"/>
</dbReference>
<organism evidence="1 2">
    <name type="scientific">Lentithecium fluviatile CBS 122367</name>
    <dbReference type="NCBI Taxonomy" id="1168545"/>
    <lineage>
        <taxon>Eukaryota</taxon>
        <taxon>Fungi</taxon>
        <taxon>Dikarya</taxon>
        <taxon>Ascomycota</taxon>
        <taxon>Pezizomycotina</taxon>
        <taxon>Dothideomycetes</taxon>
        <taxon>Pleosporomycetidae</taxon>
        <taxon>Pleosporales</taxon>
        <taxon>Massarineae</taxon>
        <taxon>Lentitheciaceae</taxon>
        <taxon>Lentithecium</taxon>
    </lineage>
</organism>
<evidence type="ECO:0000313" key="1">
    <source>
        <dbReference type="EMBL" id="KAF2676250.1"/>
    </source>
</evidence>
<name>A0A6G1IDZ5_9PLEO</name>
<dbReference type="AlphaFoldDB" id="A0A6G1IDZ5"/>
<dbReference type="OrthoDB" id="3749299at2759"/>